<dbReference type="Proteomes" id="UP000236311">
    <property type="component" value="Unassembled WGS sequence"/>
</dbReference>
<keyword evidence="3" id="KW-1185">Reference proteome</keyword>
<dbReference type="RefSeq" id="WP_103239800.1">
    <property type="nucleotide sequence ID" value="NZ_JANJZD010000010.1"/>
</dbReference>
<evidence type="ECO:0000313" key="2">
    <source>
        <dbReference type="EMBL" id="SOY29717.1"/>
    </source>
</evidence>
<protein>
    <recommendedName>
        <fullName evidence="4">Phage replisome organiser N-terminal domain-containing protein</fullName>
    </recommendedName>
</protein>
<evidence type="ECO:0000313" key="3">
    <source>
        <dbReference type="Proteomes" id="UP000236311"/>
    </source>
</evidence>
<sequence>MAWISVHEQVIGGKLRNLAKEIGCSQNEALGLLIRLWLWGINNANKEGFIVGADKADVADVLNIGIDKRYDPEIVVEAMINTGWIDIANGLYIHDWEEWQEQWYKAIGLRERDAARKREERKRSRLQNDAGRRTDSISQEPEPEPAAAPSPETEDSPIPENPEKPKKTAAEERTPAFEEFWKVYPRKEGKGEAYKKYKARLKDGYSEAELLEAATNYASRCARERTEKKYIKMAKTFLSDTLPFVDYIKKQSQSEAKQEQTDGANPFGKFLKG</sequence>
<feature type="region of interest" description="Disordered" evidence="1">
    <location>
        <begin position="117"/>
        <end position="172"/>
    </location>
</feature>
<name>A0A2K4ZGX5_9FIRM</name>
<accession>A0A2K4ZGX5</accession>
<reference evidence="2 3" key="1">
    <citation type="submission" date="2018-01" db="EMBL/GenBank/DDBJ databases">
        <authorList>
            <person name="Gaut B.S."/>
            <person name="Morton B.R."/>
            <person name="Clegg M.T."/>
            <person name="Duvall M.R."/>
        </authorList>
    </citation>
    <scope>NUCLEOTIDE SEQUENCE [LARGE SCALE GENOMIC DNA]</scope>
    <source>
        <strain evidence="2">GP69</strain>
    </source>
</reference>
<proteinExistence type="predicted"/>
<feature type="compositionally biased region" description="Basic and acidic residues" evidence="1">
    <location>
        <begin position="161"/>
        <end position="172"/>
    </location>
</feature>
<gene>
    <name evidence="2" type="ORF">AMURIS_02438</name>
</gene>
<organism evidence="2 3">
    <name type="scientific">Acetatifactor muris</name>
    <dbReference type="NCBI Taxonomy" id="879566"/>
    <lineage>
        <taxon>Bacteria</taxon>
        <taxon>Bacillati</taxon>
        <taxon>Bacillota</taxon>
        <taxon>Clostridia</taxon>
        <taxon>Lachnospirales</taxon>
        <taxon>Lachnospiraceae</taxon>
        <taxon>Acetatifactor</taxon>
    </lineage>
</organism>
<feature type="region of interest" description="Disordered" evidence="1">
    <location>
        <begin position="252"/>
        <end position="273"/>
    </location>
</feature>
<evidence type="ECO:0008006" key="4">
    <source>
        <dbReference type="Google" id="ProtNLM"/>
    </source>
</evidence>
<dbReference type="OrthoDB" id="1821976at2"/>
<dbReference type="AlphaFoldDB" id="A0A2K4ZGX5"/>
<dbReference type="EMBL" id="OFSM01000011">
    <property type="protein sequence ID" value="SOY29717.1"/>
    <property type="molecule type" value="Genomic_DNA"/>
</dbReference>
<evidence type="ECO:0000256" key="1">
    <source>
        <dbReference type="SAM" id="MobiDB-lite"/>
    </source>
</evidence>